<dbReference type="InterPro" id="IPR010666">
    <property type="entry name" value="Znf_GRF"/>
</dbReference>
<accession>A0AAE1J8M0</accession>
<keyword evidence="1" id="KW-0479">Metal-binding</keyword>
<feature type="transmembrane region" description="Helical" evidence="6">
    <location>
        <begin position="138"/>
        <end position="154"/>
    </location>
</feature>
<evidence type="ECO:0000256" key="3">
    <source>
        <dbReference type="ARBA" id="ARBA00022833"/>
    </source>
</evidence>
<evidence type="ECO:0000313" key="8">
    <source>
        <dbReference type="EMBL" id="KAK4264571.1"/>
    </source>
</evidence>
<keyword evidence="2 4" id="KW-0863">Zinc-finger</keyword>
<dbReference type="Proteomes" id="UP001293593">
    <property type="component" value="Unassembled WGS sequence"/>
</dbReference>
<evidence type="ECO:0000256" key="2">
    <source>
        <dbReference type="ARBA" id="ARBA00022771"/>
    </source>
</evidence>
<keyword evidence="6" id="KW-0812">Transmembrane</keyword>
<evidence type="ECO:0000259" key="7">
    <source>
        <dbReference type="PROSITE" id="PS51999"/>
    </source>
</evidence>
<evidence type="ECO:0000256" key="1">
    <source>
        <dbReference type="ARBA" id="ARBA00022723"/>
    </source>
</evidence>
<feature type="region of interest" description="Disordered" evidence="5">
    <location>
        <begin position="1"/>
        <end position="29"/>
    </location>
</feature>
<gene>
    <name evidence="8" type="ORF">QN277_025730</name>
</gene>
<keyword evidence="3" id="KW-0862">Zinc</keyword>
<comment type="caution">
    <text evidence="8">The sequence shown here is derived from an EMBL/GenBank/DDBJ whole genome shotgun (WGS) entry which is preliminary data.</text>
</comment>
<keyword evidence="6" id="KW-1133">Transmembrane helix</keyword>
<name>A0AAE1J8M0_9FABA</name>
<evidence type="ECO:0000313" key="9">
    <source>
        <dbReference type="Proteomes" id="UP001293593"/>
    </source>
</evidence>
<sequence length="155" mass="17857">MPESTASTTSTSTRRRRATMARRLDRDVGERQPSTMCECGLFARLYTSWTEQNLGRRFFGCINYKHGRGYGFFKWHDDEMGARAKDVINELLEHVENLNDGNVGLSIIDEGGVAGNIEQDIATIYANMRKNERRLKQSFCALFITWCFCLFLLLR</sequence>
<dbReference type="PROSITE" id="PS51999">
    <property type="entry name" value="ZF_GRF"/>
    <property type="match status" value="1"/>
</dbReference>
<dbReference type="GO" id="GO:0008270">
    <property type="term" value="F:zinc ion binding"/>
    <property type="evidence" value="ECO:0007669"/>
    <property type="project" value="UniProtKB-KW"/>
</dbReference>
<evidence type="ECO:0000256" key="5">
    <source>
        <dbReference type="SAM" id="MobiDB-lite"/>
    </source>
</evidence>
<keyword evidence="6" id="KW-0472">Membrane</keyword>
<dbReference type="PANTHER" id="PTHR33248">
    <property type="entry name" value="ZINC ION-BINDING PROTEIN"/>
    <property type="match status" value="1"/>
</dbReference>
<protein>
    <recommendedName>
        <fullName evidence="7">GRF-type domain-containing protein</fullName>
    </recommendedName>
</protein>
<dbReference type="Pfam" id="PF06839">
    <property type="entry name" value="Zn_ribbon_GRF"/>
    <property type="match status" value="1"/>
</dbReference>
<organism evidence="8 9">
    <name type="scientific">Acacia crassicarpa</name>
    <name type="common">northern wattle</name>
    <dbReference type="NCBI Taxonomy" id="499986"/>
    <lineage>
        <taxon>Eukaryota</taxon>
        <taxon>Viridiplantae</taxon>
        <taxon>Streptophyta</taxon>
        <taxon>Embryophyta</taxon>
        <taxon>Tracheophyta</taxon>
        <taxon>Spermatophyta</taxon>
        <taxon>Magnoliopsida</taxon>
        <taxon>eudicotyledons</taxon>
        <taxon>Gunneridae</taxon>
        <taxon>Pentapetalae</taxon>
        <taxon>rosids</taxon>
        <taxon>fabids</taxon>
        <taxon>Fabales</taxon>
        <taxon>Fabaceae</taxon>
        <taxon>Caesalpinioideae</taxon>
        <taxon>mimosoid clade</taxon>
        <taxon>Acacieae</taxon>
        <taxon>Acacia</taxon>
    </lineage>
</organism>
<evidence type="ECO:0000256" key="6">
    <source>
        <dbReference type="SAM" id="Phobius"/>
    </source>
</evidence>
<evidence type="ECO:0000256" key="4">
    <source>
        <dbReference type="PROSITE-ProRule" id="PRU01343"/>
    </source>
</evidence>
<reference evidence="8" key="1">
    <citation type="submission" date="2023-10" db="EMBL/GenBank/DDBJ databases">
        <title>Chromosome-level genome of the transformable northern wattle, Acacia crassicarpa.</title>
        <authorList>
            <person name="Massaro I."/>
            <person name="Sinha N.R."/>
            <person name="Poethig S."/>
            <person name="Leichty A.R."/>
        </authorList>
    </citation>
    <scope>NUCLEOTIDE SEQUENCE</scope>
    <source>
        <strain evidence="8">Acra3RX</strain>
        <tissue evidence="8">Leaf</tissue>
    </source>
</reference>
<keyword evidence="9" id="KW-1185">Reference proteome</keyword>
<feature type="domain" description="GRF-type" evidence="7">
    <location>
        <begin position="37"/>
        <end position="79"/>
    </location>
</feature>
<dbReference type="AlphaFoldDB" id="A0AAE1J8M0"/>
<dbReference type="EMBL" id="JAWXYG010000008">
    <property type="protein sequence ID" value="KAK4264571.1"/>
    <property type="molecule type" value="Genomic_DNA"/>
</dbReference>
<feature type="compositionally biased region" description="Low complexity" evidence="5">
    <location>
        <begin position="1"/>
        <end position="12"/>
    </location>
</feature>
<proteinExistence type="predicted"/>